<protein>
    <submittedName>
        <fullName evidence="1">Uncharacterized protein</fullName>
    </submittedName>
</protein>
<sequence>MEPNEIIFGKGFFENLSYYRKFGQEHQPEETPEEIVPEARKKVPNWIRPTEEDIGTPKNDFEQREEQIANLTGEVIPLRDDLSRLQAEYSVLVERSLVDLRNTDICEPETYTKNSHCSKEYSSLAKCIRASPKNIKLVREKNPDQAKVARIFCVHERLAFKQCAQRQPNWLDSGFGIRENSDLVHRLADSGRKF</sequence>
<evidence type="ECO:0000313" key="2">
    <source>
        <dbReference type="Proteomes" id="UP001295684"/>
    </source>
</evidence>
<organism evidence="1 2">
    <name type="scientific">Euplotes crassus</name>
    <dbReference type="NCBI Taxonomy" id="5936"/>
    <lineage>
        <taxon>Eukaryota</taxon>
        <taxon>Sar</taxon>
        <taxon>Alveolata</taxon>
        <taxon>Ciliophora</taxon>
        <taxon>Intramacronucleata</taxon>
        <taxon>Spirotrichea</taxon>
        <taxon>Hypotrichia</taxon>
        <taxon>Euplotida</taxon>
        <taxon>Euplotidae</taxon>
        <taxon>Moneuplotes</taxon>
    </lineage>
</organism>
<gene>
    <name evidence="1" type="ORF">ECRASSUSDP1_LOCUS23491</name>
</gene>
<dbReference type="AlphaFoldDB" id="A0AAD2D5K7"/>
<accession>A0AAD2D5K7</accession>
<name>A0AAD2D5K7_EUPCR</name>
<dbReference type="Proteomes" id="UP001295684">
    <property type="component" value="Unassembled WGS sequence"/>
</dbReference>
<evidence type="ECO:0000313" key="1">
    <source>
        <dbReference type="EMBL" id="CAI2382024.1"/>
    </source>
</evidence>
<comment type="caution">
    <text evidence="1">The sequence shown here is derived from an EMBL/GenBank/DDBJ whole genome shotgun (WGS) entry which is preliminary data.</text>
</comment>
<reference evidence="1" key="1">
    <citation type="submission" date="2023-07" db="EMBL/GenBank/DDBJ databases">
        <authorList>
            <consortium name="AG Swart"/>
            <person name="Singh M."/>
            <person name="Singh A."/>
            <person name="Seah K."/>
            <person name="Emmerich C."/>
        </authorList>
    </citation>
    <scope>NUCLEOTIDE SEQUENCE</scope>
    <source>
        <strain evidence="1">DP1</strain>
    </source>
</reference>
<proteinExistence type="predicted"/>
<dbReference type="EMBL" id="CAMPGE010024162">
    <property type="protein sequence ID" value="CAI2382024.1"/>
    <property type="molecule type" value="Genomic_DNA"/>
</dbReference>
<keyword evidence="2" id="KW-1185">Reference proteome</keyword>